<dbReference type="PANTHER" id="PTHR30477">
    <property type="entry name" value="ABC-TRANSPORTER METAL-BINDING PROTEIN"/>
    <property type="match status" value="1"/>
</dbReference>
<dbReference type="AlphaFoldDB" id="A0A0R1ZTA1"/>
<feature type="transmembrane region" description="Helical" evidence="7">
    <location>
        <begin position="50"/>
        <end position="73"/>
    </location>
</feature>
<evidence type="ECO:0000256" key="6">
    <source>
        <dbReference type="RuleBase" id="RU003943"/>
    </source>
</evidence>
<evidence type="ECO:0000256" key="2">
    <source>
        <dbReference type="ARBA" id="ARBA00008034"/>
    </source>
</evidence>
<dbReference type="InterPro" id="IPR037294">
    <property type="entry name" value="ABC_BtuC-like"/>
</dbReference>
<feature type="transmembrane region" description="Helical" evidence="7">
    <location>
        <begin position="240"/>
        <end position="258"/>
    </location>
</feature>
<dbReference type="InterPro" id="IPR001626">
    <property type="entry name" value="ABC_TroCD"/>
</dbReference>
<dbReference type="EMBL" id="AYYO01000040">
    <property type="protein sequence ID" value="KRM54937.1"/>
    <property type="molecule type" value="Genomic_DNA"/>
</dbReference>
<reference evidence="8 9" key="1">
    <citation type="journal article" date="2015" name="Genome Announc.">
        <title>Expanding the biotechnology potential of lactobacilli through comparative genomics of 213 strains and associated genera.</title>
        <authorList>
            <person name="Sun Z."/>
            <person name="Harris H.M."/>
            <person name="McCann A."/>
            <person name="Guo C."/>
            <person name="Argimon S."/>
            <person name="Zhang W."/>
            <person name="Yang X."/>
            <person name="Jeffery I.B."/>
            <person name="Cooney J.C."/>
            <person name="Kagawa T.F."/>
            <person name="Liu W."/>
            <person name="Song Y."/>
            <person name="Salvetti E."/>
            <person name="Wrobel A."/>
            <person name="Rasinkangas P."/>
            <person name="Parkhill J."/>
            <person name="Rea M.C."/>
            <person name="O'Sullivan O."/>
            <person name="Ritari J."/>
            <person name="Douillard F.P."/>
            <person name="Paul Ross R."/>
            <person name="Yang R."/>
            <person name="Briner A.E."/>
            <person name="Felis G.E."/>
            <person name="de Vos W.M."/>
            <person name="Barrangou R."/>
            <person name="Klaenhammer T.R."/>
            <person name="Caufield P.W."/>
            <person name="Cui Y."/>
            <person name="Zhang H."/>
            <person name="O'Toole P.W."/>
        </authorList>
    </citation>
    <scope>NUCLEOTIDE SEQUENCE [LARGE SCALE GENOMIC DNA]</scope>
    <source>
        <strain evidence="8 9">DSM 20505</strain>
    </source>
</reference>
<dbReference type="RefSeq" id="WP_054680307.1">
    <property type="nucleotide sequence ID" value="NZ_AYYO01000040.1"/>
</dbReference>
<dbReference type="PANTHER" id="PTHR30477:SF13">
    <property type="entry name" value="IRON TRANSPORT SYSTEM MEMBRANE PROTEIN HI_0360-RELATED"/>
    <property type="match status" value="1"/>
</dbReference>
<accession>A0A0R1ZTA1</accession>
<dbReference type="Gene3D" id="1.10.3470.10">
    <property type="entry name" value="ABC transporter involved in vitamin B12 uptake, BtuC"/>
    <property type="match status" value="1"/>
</dbReference>
<dbReference type="SUPFAM" id="SSF81345">
    <property type="entry name" value="ABC transporter involved in vitamin B12 uptake, BtuC"/>
    <property type="match status" value="1"/>
</dbReference>
<comment type="caution">
    <text evidence="8">The sequence shown here is derived from an EMBL/GenBank/DDBJ whole genome shotgun (WGS) entry which is preliminary data.</text>
</comment>
<sequence length="263" mass="28093">MFHYAFMQNAFLASTFIAIASGIVGVFVFARGTSFLAHMLSEIGFAGAAFAVFLGISPLYGMLIFTILSAITVGRMSSKASRREASTSAVSSLFIGLGILFLALSTSSSSYAQTILFGSIVGISRGEIRQLVFLAGFVLVTVLLSYRYLAFDSFDAVGAKAHRLPTNLISIYFLVILAICVSTGAQIVGSLLVFILLTLPSAGAKYIGKTLPQMLVISVSAALIGVWAGLTLGYYTNWPVTFFIAVVECLFYVGALTYRNLTK</sequence>
<evidence type="ECO:0000256" key="1">
    <source>
        <dbReference type="ARBA" id="ARBA00004141"/>
    </source>
</evidence>
<evidence type="ECO:0000256" key="3">
    <source>
        <dbReference type="ARBA" id="ARBA00022692"/>
    </source>
</evidence>
<dbReference type="OrthoDB" id="9798540at2"/>
<protein>
    <submittedName>
        <fullName evidence="8">ABC-type Mn2+ Zn2+ transport system, permease component</fullName>
    </submittedName>
</protein>
<feature type="transmembrane region" description="Helical" evidence="7">
    <location>
        <begin position="12"/>
        <end position="30"/>
    </location>
</feature>
<evidence type="ECO:0000256" key="5">
    <source>
        <dbReference type="ARBA" id="ARBA00023136"/>
    </source>
</evidence>
<dbReference type="GO" id="GO:0055085">
    <property type="term" value="P:transmembrane transport"/>
    <property type="evidence" value="ECO:0007669"/>
    <property type="project" value="InterPro"/>
</dbReference>
<name>A0A0R1ZTA1_9LACO</name>
<evidence type="ECO:0000313" key="8">
    <source>
        <dbReference type="EMBL" id="KRM54937.1"/>
    </source>
</evidence>
<evidence type="ECO:0000256" key="7">
    <source>
        <dbReference type="SAM" id="Phobius"/>
    </source>
</evidence>
<dbReference type="Proteomes" id="UP000051679">
    <property type="component" value="Unassembled WGS sequence"/>
</dbReference>
<dbReference type="GO" id="GO:0010043">
    <property type="term" value="P:response to zinc ion"/>
    <property type="evidence" value="ECO:0007669"/>
    <property type="project" value="TreeGrafter"/>
</dbReference>
<dbReference type="PATRIC" id="fig|1291052.5.peg.1899"/>
<dbReference type="STRING" id="1291052.FC18_GL001839"/>
<organism evidence="8 9">
    <name type="scientific">Lacticaseibacillus sharpeae JCM 1186 = DSM 20505</name>
    <dbReference type="NCBI Taxonomy" id="1291052"/>
    <lineage>
        <taxon>Bacteria</taxon>
        <taxon>Bacillati</taxon>
        <taxon>Bacillota</taxon>
        <taxon>Bacilli</taxon>
        <taxon>Lactobacillales</taxon>
        <taxon>Lactobacillaceae</taxon>
        <taxon>Lacticaseibacillus</taxon>
    </lineage>
</organism>
<evidence type="ECO:0000313" key="9">
    <source>
        <dbReference type="Proteomes" id="UP000051679"/>
    </source>
</evidence>
<keyword evidence="4 7" id="KW-1133">Transmembrane helix</keyword>
<comment type="similarity">
    <text evidence="2 6">Belongs to the ABC-3 integral membrane protein family.</text>
</comment>
<dbReference type="Pfam" id="PF00950">
    <property type="entry name" value="ABC-3"/>
    <property type="match status" value="1"/>
</dbReference>
<dbReference type="GO" id="GO:0043190">
    <property type="term" value="C:ATP-binding cassette (ABC) transporter complex"/>
    <property type="evidence" value="ECO:0007669"/>
    <property type="project" value="InterPro"/>
</dbReference>
<feature type="transmembrane region" description="Helical" evidence="7">
    <location>
        <begin position="131"/>
        <end position="149"/>
    </location>
</feature>
<gene>
    <name evidence="8" type="ORF">FC18_GL001839</name>
</gene>
<feature type="transmembrane region" description="Helical" evidence="7">
    <location>
        <begin position="211"/>
        <end position="234"/>
    </location>
</feature>
<comment type="subcellular location">
    <subcellularLocation>
        <location evidence="6">Cell membrane</location>
        <topology evidence="6">Multi-pass membrane protein</topology>
    </subcellularLocation>
    <subcellularLocation>
        <location evidence="1">Membrane</location>
        <topology evidence="1">Multi-pass membrane protein</topology>
    </subcellularLocation>
</comment>
<proteinExistence type="inferred from homology"/>
<feature type="transmembrane region" description="Helical" evidence="7">
    <location>
        <begin position="169"/>
        <end position="199"/>
    </location>
</feature>
<keyword evidence="6" id="KW-0813">Transport</keyword>
<feature type="transmembrane region" description="Helical" evidence="7">
    <location>
        <begin position="85"/>
        <end position="104"/>
    </location>
</feature>
<evidence type="ECO:0000256" key="4">
    <source>
        <dbReference type="ARBA" id="ARBA00022989"/>
    </source>
</evidence>
<keyword evidence="5 7" id="KW-0472">Membrane</keyword>
<keyword evidence="3 6" id="KW-0812">Transmembrane</keyword>
<keyword evidence="9" id="KW-1185">Reference proteome</keyword>